<dbReference type="PANTHER" id="PTHR34220">
    <property type="entry name" value="SENSOR HISTIDINE KINASE YPDA"/>
    <property type="match status" value="1"/>
</dbReference>
<dbReference type="AlphaFoldDB" id="Q21A45"/>
<dbReference type="EMBL" id="CP000301">
    <property type="protein sequence ID" value="ABD86741.1"/>
    <property type="molecule type" value="Genomic_DNA"/>
</dbReference>
<evidence type="ECO:0000259" key="2">
    <source>
        <dbReference type="SMART" id="SM00387"/>
    </source>
</evidence>
<keyword evidence="3" id="KW-0418">Kinase</keyword>
<dbReference type="SUPFAM" id="SSF55874">
    <property type="entry name" value="ATPase domain of HSP90 chaperone/DNA topoisomerase II/histidine kinase"/>
    <property type="match status" value="1"/>
</dbReference>
<dbReference type="InterPro" id="IPR003594">
    <property type="entry name" value="HATPase_dom"/>
</dbReference>
<dbReference type="OrthoDB" id="2514702at2"/>
<dbReference type="Gene3D" id="3.30.565.10">
    <property type="entry name" value="Histidine kinase-like ATPase, C-terminal domain"/>
    <property type="match status" value="1"/>
</dbReference>
<dbReference type="HOGENOM" id="CLU_038337_0_0_5"/>
<sequence>MDAELLLEDLISVDALQKVQDNFSAAVGIAMIMVDAAGAPVTKPSGFSAFCQAVRTSADKRDQCFHCDDEGGRIAMAKGEPSIYRCHAGLVDFAAPIVVRGQYLGAILSGQVRLRDESAIPVDYIHPPDDWWRQDDRLRALREKTTEVAYQKLRAAAFTSFHLATYLVEESYAKAVSEELGAENLRLMAESKRRMELEKLLREAELQALSYQVNPHFLFNVLNTIGRLALKENAKQTETMLYAFADMMRYVLKKSRSQIVSFHSELEHVQNYLNIQKVRMGDRLSFTLNVHQKYGEIRCPFMVVHPIVENCIHYAIEPKEKDGWIEITARDDGKDMILEITDNGDGIAPDMIPVAISGVADHHGRTSIGLHNIDSRLRHFFGDDYKLKVESRRSRGGGTWVQMRFPLKFDGFHA</sequence>
<feature type="coiled-coil region" evidence="1">
    <location>
        <begin position="187"/>
        <end position="214"/>
    </location>
</feature>
<dbReference type="PANTHER" id="PTHR34220:SF7">
    <property type="entry name" value="SENSOR HISTIDINE KINASE YPDA"/>
    <property type="match status" value="1"/>
</dbReference>
<evidence type="ECO:0000313" key="3">
    <source>
        <dbReference type="EMBL" id="ABD86741.1"/>
    </source>
</evidence>
<gene>
    <name evidence="3" type="ordered locus">RPC_1178</name>
</gene>
<dbReference type="Pfam" id="PF02518">
    <property type="entry name" value="HATPase_c"/>
    <property type="match status" value="1"/>
</dbReference>
<dbReference type="Pfam" id="PF06580">
    <property type="entry name" value="His_kinase"/>
    <property type="match status" value="1"/>
</dbReference>
<dbReference type="KEGG" id="rpc:RPC_1178"/>
<dbReference type="InterPro" id="IPR036890">
    <property type="entry name" value="HATPase_C_sf"/>
</dbReference>
<dbReference type="STRING" id="316056.RPC_1178"/>
<keyword evidence="1" id="KW-0175">Coiled coil</keyword>
<dbReference type="GO" id="GO:0016020">
    <property type="term" value="C:membrane"/>
    <property type="evidence" value="ECO:0007669"/>
    <property type="project" value="InterPro"/>
</dbReference>
<dbReference type="InterPro" id="IPR018771">
    <property type="entry name" value="PocR_dom"/>
</dbReference>
<keyword evidence="3" id="KW-0808">Transferase</keyword>
<feature type="domain" description="Histidine kinase/HSP90-like ATPase" evidence="2">
    <location>
        <begin position="299"/>
        <end position="409"/>
    </location>
</feature>
<dbReference type="RefSeq" id="WP_011471646.1">
    <property type="nucleotide sequence ID" value="NC_007925.1"/>
</dbReference>
<accession>Q21A45</accession>
<dbReference type="InterPro" id="IPR050640">
    <property type="entry name" value="Bact_2-comp_sensor_kinase"/>
</dbReference>
<dbReference type="SMART" id="SM00387">
    <property type="entry name" value="HATPase_c"/>
    <property type="match status" value="1"/>
</dbReference>
<evidence type="ECO:0000256" key="1">
    <source>
        <dbReference type="SAM" id="Coils"/>
    </source>
</evidence>
<reference evidence="3" key="1">
    <citation type="submission" date="2006-03" db="EMBL/GenBank/DDBJ databases">
        <title>Complete sequence of Rhodopseudomonas palustris BisB18.</title>
        <authorList>
            <consortium name="US DOE Joint Genome Institute"/>
            <person name="Copeland A."/>
            <person name="Lucas S."/>
            <person name="Lapidus A."/>
            <person name="Barry K."/>
            <person name="Detter J.C."/>
            <person name="Glavina del Rio T."/>
            <person name="Hammon N."/>
            <person name="Israni S."/>
            <person name="Dalin E."/>
            <person name="Tice H."/>
            <person name="Pitluck S."/>
            <person name="Chain P."/>
            <person name="Malfatti S."/>
            <person name="Shin M."/>
            <person name="Vergez L."/>
            <person name="Schmutz J."/>
            <person name="Larimer F."/>
            <person name="Land M."/>
            <person name="Hauser L."/>
            <person name="Pelletier D.A."/>
            <person name="Kyrpides N."/>
            <person name="Anderson I."/>
            <person name="Oda Y."/>
            <person name="Harwood C.S."/>
            <person name="Richardson P."/>
        </authorList>
    </citation>
    <scope>NUCLEOTIDE SEQUENCE [LARGE SCALE GENOMIC DNA]</scope>
    <source>
        <strain evidence="3">BisB18</strain>
    </source>
</reference>
<dbReference type="eggNOG" id="COG2972">
    <property type="taxonomic scope" value="Bacteria"/>
</dbReference>
<name>Q21A45_RHOPB</name>
<dbReference type="GO" id="GO:0000155">
    <property type="term" value="F:phosphorelay sensor kinase activity"/>
    <property type="evidence" value="ECO:0007669"/>
    <property type="project" value="InterPro"/>
</dbReference>
<dbReference type="Pfam" id="PF10114">
    <property type="entry name" value="PocR"/>
    <property type="match status" value="1"/>
</dbReference>
<organism evidence="3">
    <name type="scientific">Rhodopseudomonas palustris (strain BisB18)</name>
    <dbReference type="NCBI Taxonomy" id="316056"/>
    <lineage>
        <taxon>Bacteria</taxon>
        <taxon>Pseudomonadati</taxon>
        <taxon>Pseudomonadota</taxon>
        <taxon>Alphaproteobacteria</taxon>
        <taxon>Hyphomicrobiales</taxon>
        <taxon>Nitrobacteraceae</taxon>
        <taxon>Rhodopseudomonas</taxon>
    </lineage>
</organism>
<dbReference type="eggNOG" id="COG4936">
    <property type="taxonomic scope" value="Bacteria"/>
</dbReference>
<protein>
    <submittedName>
        <fullName evidence="3">Histidine kinase internal region</fullName>
    </submittedName>
</protein>
<proteinExistence type="predicted"/>
<dbReference type="InterPro" id="IPR010559">
    <property type="entry name" value="Sig_transdc_His_kin_internal"/>
</dbReference>